<reference evidence="20" key="1">
    <citation type="journal article" date="2019" name="Int. J. Syst. Evol. Microbiol.">
        <title>The Global Catalogue of Microorganisms (GCM) 10K type strain sequencing project: providing services to taxonomists for standard genome sequencing and annotation.</title>
        <authorList>
            <consortium name="The Broad Institute Genomics Platform"/>
            <consortium name="The Broad Institute Genome Sequencing Center for Infectious Disease"/>
            <person name="Wu L."/>
            <person name="Ma J."/>
        </authorList>
    </citation>
    <scope>NUCLEOTIDE SEQUENCE [LARGE SCALE GENOMIC DNA]</scope>
    <source>
        <strain evidence="20">XZYJ18</strain>
    </source>
</reference>
<dbReference type="Proteomes" id="UP001596175">
    <property type="component" value="Unassembled WGS sequence"/>
</dbReference>
<dbReference type="CDD" id="cd05387">
    <property type="entry name" value="BY-kinase"/>
    <property type="match status" value="1"/>
</dbReference>
<dbReference type="EC" id="2.7.10.2" evidence="19"/>
<keyword evidence="6 19" id="KW-0808">Transferase</keyword>
<dbReference type="InterPro" id="IPR003856">
    <property type="entry name" value="LPS_length_determ_N"/>
</dbReference>
<feature type="transmembrane region" description="Helical" evidence="16">
    <location>
        <begin position="12"/>
        <end position="34"/>
    </location>
</feature>
<evidence type="ECO:0000256" key="6">
    <source>
        <dbReference type="ARBA" id="ARBA00022679"/>
    </source>
</evidence>
<feature type="domain" description="Polysaccharide chain length determinant N-terminal" evidence="17">
    <location>
        <begin position="2"/>
        <end position="89"/>
    </location>
</feature>
<dbReference type="EMBL" id="JBHSKG010000019">
    <property type="protein sequence ID" value="MFC5141970.1"/>
    <property type="molecule type" value="Genomic_DNA"/>
</dbReference>
<dbReference type="PANTHER" id="PTHR32309">
    <property type="entry name" value="TYROSINE-PROTEIN KINASE"/>
    <property type="match status" value="1"/>
</dbReference>
<dbReference type="PANTHER" id="PTHR32309:SF31">
    <property type="entry name" value="CAPSULAR EXOPOLYSACCHARIDE FAMILY"/>
    <property type="match status" value="1"/>
</dbReference>
<dbReference type="InterPro" id="IPR027417">
    <property type="entry name" value="P-loop_NTPase"/>
</dbReference>
<keyword evidence="11 16" id="KW-1133">Transmembrane helix</keyword>
<evidence type="ECO:0000256" key="11">
    <source>
        <dbReference type="ARBA" id="ARBA00022989"/>
    </source>
</evidence>
<feature type="transmembrane region" description="Helical" evidence="16">
    <location>
        <begin position="369"/>
        <end position="397"/>
    </location>
</feature>
<name>A0ABV9ZL75_9PSEU</name>
<feature type="transmembrane region" description="Helical" evidence="16">
    <location>
        <begin position="175"/>
        <end position="193"/>
    </location>
</feature>
<keyword evidence="20" id="KW-1185">Reference proteome</keyword>
<comment type="similarity">
    <text evidence="2">Belongs to the CpsC/CapA family.</text>
</comment>
<accession>A0ABV9ZL75</accession>
<dbReference type="Pfam" id="PF13614">
    <property type="entry name" value="AAA_31"/>
    <property type="match status" value="1"/>
</dbReference>
<feature type="domain" description="AAA" evidence="18">
    <location>
        <begin position="276"/>
        <end position="386"/>
    </location>
</feature>
<evidence type="ECO:0000256" key="2">
    <source>
        <dbReference type="ARBA" id="ARBA00006683"/>
    </source>
</evidence>
<keyword evidence="5" id="KW-0997">Cell inner membrane</keyword>
<organism evidence="19 20">
    <name type="scientific">Actinomycetospora rhizophila</name>
    <dbReference type="NCBI Taxonomy" id="1416876"/>
    <lineage>
        <taxon>Bacteria</taxon>
        <taxon>Bacillati</taxon>
        <taxon>Actinomycetota</taxon>
        <taxon>Actinomycetes</taxon>
        <taxon>Pseudonocardiales</taxon>
        <taxon>Pseudonocardiaceae</taxon>
        <taxon>Actinomycetospora</taxon>
    </lineage>
</organism>
<dbReference type="RefSeq" id="WP_378024105.1">
    <property type="nucleotide sequence ID" value="NZ_JBHSKG010000019.1"/>
</dbReference>
<evidence type="ECO:0000256" key="12">
    <source>
        <dbReference type="ARBA" id="ARBA00023136"/>
    </source>
</evidence>
<dbReference type="NCBIfam" id="TIGR01007">
    <property type="entry name" value="eps_fam"/>
    <property type="match status" value="1"/>
</dbReference>
<sequence>MELRDYLRMLRRGWATILLVTMLGVTIASIYIALAPKRFESSTALFVTTANPATIDDLQQGSNFSSTAVVTYAQIIDSSTVLDPVSTELRPQRNVDDLVGAVSASVREDTTLIDIGAAASDPRSAAAIANATADSAVRIIPTLQTRPDGLPLIRIQQIRPAAEPVTAASPDAPRILAIGLVVGLFVGLAGTIVRQSTDPRVQRADDLRSLTEVPVVATLPSSRGARNGIVARDAPSSPLGEAYRTLRTTIESLDPQRPRSIMFAAASGDSAVQVPANLAWTFAQSGRRVVLVDLDLRARAIAEAFSVNESAGISDLLIGHADLDDVVRSTTNPKLDVITSGAEHAVAPDLLGSEVLRGMFRRLERDYDIAVLHAPAVLALADAAMLAGAVGGTFLVVRAGRTRSEDVSSALETLANVRVRPLGLVLTDVRGPEAIRSTGAVPGPSPGALDSPTLRQRPPSAAGPRTTQVSQPRRTGPGVRPNWTG</sequence>
<evidence type="ECO:0000256" key="13">
    <source>
        <dbReference type="ARBA" id="ARBA00023137"/>
    </source>
</evidence>
<evidence type="ECO:0000256" key="3">
    <source>
        <dbReference type="ARBA" id="ARBA00008883"/>
    </source>
</evidence>
<proteinExistence type="inferred from homology"/>
<dbReference type="InterPro" id="IPR005702">
    <property type="entry name" value="Wzc-like_C"/>
</dbReference>
<keyword evidence="10" id="KW-0067">ATP-binding</keyword>
<comment type="caution">
    <text evidence="19">The sequence shown here is derived from an EMBL/GenBank/DDBJ whole genome shotgun (WGS) entry which is preliminary data.</text>
</comment>
<dbReference type="GO" id="GO:0004715">
    <property type="term" value="F:non-membrane spanning protein tyrosine kinase activity"/>
    <property type="evidence" value="ECO:0007669"/>
    <property type="project" value="UniProtKB-EC"/>
</dbReference>
<protein>
    <submittedName>
        <fullName evidence="19">Polysaccharide biosynthesis tyrosine autokinase</fullName>
        <ecNumber evidence="19">2.7.10.2</ecNumber>
    </submittedName>
</protein>
<feature type="region of interest" description="Disordered" evidence="15">
    <location>
        <begin position="435"/>
        <end position="485"/>
    </location>
</feature>
<comment type="subcellular location">
    <subcellularLocation>
        <location evidence="1">Cell inner membrane</location>
        <topology evidence="1">Multi-pass membrane protein</topology>
    </subcellularLocation>
</comment>
<evidence type="ECO:0000256" key="7">
    <source>
        <dbReference type="ARBA" id="ARBA00022692"/>
    </source>
</evidence>
<evidence type="ECO:0000256" key="5">
    <source>
        <dbReference type="ARBA" id="ARBA00022519"/>
    </source>
</evidence>
<evidence type="ECO:0000256" key="1">
    <source>
        <dbReference type="ARBA" id="ARBA00004429"/>
    </source>
</evidence>
<gene>
    <name evidence="19" type="ORF">ACFPK1_27300</name>
</gene>
<dbReference type="InterPro" id="IPR025669">
    <property type="entry name" value="AAA_dom"/>
</dbReference>
<comment type="similarity">
    <text evidence="3">Belongs to the etk/wzc family.</text>
</comment>
<evidence type="ECO:0000256" key="15">
    <source>
        <dbReference type="SAM" id="MobiDB-lite"/>
    </source>
</evidence>
<dbReference type="SUPFAM" id="SSF52540">
    <property type="entry name" value="P-loop containing nucleoside triphosphate hydrolases"/>
    <property type="match status" value="1"/>
</dbReference>
<evidence type="ECO:0000256" key="8">
    <source>
        <dbReference type="ARBA" id="ARBA00022741"/>
    </source>
</evidence>
<evidence type="ECO:0000259" key="18">
    <source>
        <dbReference type="Pfam" id="PF13614"/>
    </source>
</evidence>
<dbReference type="Gene3D" id="3.40.50.300">
    <property type="entry name" value="P-loop containing nucleotide triphosphate hydrolases"/>
    <property type="match status" value="1"/>
</dbReference>
<dbReference type="Pfam" id="PF02706">
    <property type="entry name" value="Wzz"/>
    <property type="match status" value="1"/>
</dbReference>
<evidence type="ECO:0000313" key="19">
    <source>
        <dbReference type="EMBL" id="MFC5141970.1"/>
    </source>
</evidence>
<evidence type="ECO:0000256" key="16">
    <source>
        <dbReference type="SAM" id="Phobius"/>
    </source>
</evidence>
<evidence type="ECO:0000313" key="20">
    <source>
        <dbReference type="Proteomes" id="UP001596175"/>
    </source>
</evidence>
<evidence type="ECO:0000256" key="10">
    <source>
        <dbReference type="ARBA" id="ARBA00022840"/>
    </source>
</evidence>
<keyword evidence="9" id="KW-0418">Kinase</keyword>
<keyword evidence="8" id="KW-0547">Nucleotide-binding</keyword>
<comment type="catalytic activity">
    <reaction evidence="14">
        <text>L-tyrosyl-[protein] + ATP = O-phospho-L-tyrosyl-[protein] + ADP + H(+)</text>
        <dbReference type="Rhea" id="RHEA:10596"/>
        <dbReference type="Rhea" id="RHEA-COMP:10136"/>
        <dbReference type="Rhea" id="RHEA-COMP:20101"/>
        <dbReference type="ChEBI" id="CHEBI:15378"/>
        <dbReference type="ChEBI" id="CHEBI:30616"/>
        <dbReference type="ChEBI" id="CHEBI:46858"/>
        <dbReference type="ChEBI" id="CHEBI:61978"/>
        <dbReference type="ChEBI" id="CHEBI:456216"/>
    </reaction>
</comment>
<keyword evidence="4" id="KW-1003">Cell membrane</keyword>
<keyword evidence="13" id="KW-0829">Tyrosine-protein kinase</keyword>
<evidence type="ECO:0000256" key="4">
    <source>
        <dbReference type="ARBA" id="ARBA00022475"/>
    </source>
</evidence>
<keyword evidence="12 16" id="KW-0472">Membrane</keyword>
<evidence type="ECO:0000256" key="9">
    <source>
        <dbReference type="ARBA" id="ARBA00022777"/>
    </source>
</evidence>
<dbReference type="InterPro" id="IPR050445">
    <property type="entry name" value="Bact_polysacc_biosynth/exp"/>
</dbReference>
<evidence type="ECO:0000259" key="17">
    <source>
        <dbReference type="Pfam" id="PF02706"/>
    </source>
</evidence>
<evidence type="ECO:0000256" key="14">
    <source>
        <dbReference type="ARBA" id="ARBA00053015"/>
    </source>
</evidence>
<keyword evidence="7 16" id="KW-0812">Transmembrane</keyword>